<protein>
    <submittedName>
        <fullName evidence="1">Uncharacterized protein</fullName>
    </submittedName>
</protein>
<proteinExistence type="predicted"/>
<dbReference type="EMBL" id="CP013050">
    <property type="protein sequence ID" value="ALM74410.1"/>
    <property type="molecule type" value="Genomic_DNA"/>
</dbReference>
<organism evidence="1 2">
    <name type="scientific">Thermococcus barophilus</name>
    <dbReference type="NCBI Taxonomy" id="55802"/>
    <lineage>
        <taxon>Archaea</taxon>
        <taxon>Methanobacteriati</taxon>
        <taxon>Methanobacteriota</taxon>
        <taxon>Thermococci</taxon>
        <taxon>Thermococcales</taxon>
        <taxon>Thermococcaceae</taxon>
        <taxon>Thermococcus</taxon>
    </lineage>
</organism>
<gene>
    <name evidence="1" type="ORF">TBCH5v1_0441</name>
</gene>
<sequence length="44" mass="5123">MVFEKGTFDGDSIVLYVLCEDSLFSNFLTKSLNYHEPYSLMVRI</sequence>
<dbReference type="Proteomes" id="UP000066042">
    <property type="component" value="Chromosome"/>
</dbReference>
<evidence type="ECO:0000313" key="2">
    <source>
        <dbReference type="Proteomes" id="UP000066042"/>
    </source>
</evidence>
<evidence type="ECO:0000313" key="1">
    <source>
        <dbReference type="EMBL" id="ALM74410.1"/>
    </source>
</evidence>
<dbReference type="AlphaFoldDB" id="A0A0S1X9C4"/>
<dbReference type="STRING" id="55802.TBCH5v1_0441"/>
<accession>A0A0S1X9C4</accession>
<reference evidence="1 2" key="1">
    <citation type="journal article" date="2016" name="Genome Announc.">
        <title>Complete genome sequence of the hyperthermophilic and piezophilic archaeon Thermococcus barophilus Ch5, capable of growth at the expense of hydrogenogenesis from carbon monoxide and formate.</title>
        <authorList>
            <person name="Oger P."/>
            <person name="Sokolova T.G."/>
            <person name="Kozhevnikova D.A."/>
            <person name="Taranov E.A."/>
            <person name="Vannier P."/>
            <person name="Lee H.S."/>
            <person name="Kwon K.K."/>
            <person name="Kang S.G."/>
            <person name="Lee J.H."/>
            <person name="Bonch-Osmolovskaya E.A."/>
            <person name="Lebedinsky A.V."/>
        </authorList>
    </citation>
    <scope>NUCLEOTIDE SEQUENCE [LARGE SCALE GENOMIC DNA]</scope>
    <source>
        <strain evidence="2">Ch5</strain>
    </source>
</reference>
<name>A0A0S1X9C4_THEBA</name>
<dbReference type="PATRIC" id="fig|55802.8.peg.437"/>